<evidence type="ECO:0000313" key="2">
    <source>
        <dbReference type="EMBL" id="GGB52930.1"/>
    </source>
</evidence>
<name>A0ABQ1IXM3_9SPHN</name>
<keyword evidence="3" id="KW-1185">Reference proteome</keyword>
<gene>
    <name evidence="2" type="ORF">GCM10010833_04500</name>
</gene>
<reference evidence="3" key="1">
    <citation type="journal article" date="2019" name="Int. J. Syst. Evol. Microbiol.">
        <title>The Global Catalogue of Microorganisms (GCM) 10K type strain sequencing project: providing services to taxonomists for standard genome sequencing and annotation.</title>
        <authorList>
            <consortium name="The Broad Institute Genomics Platform"/>
            <consortium name="The Broad Institute Genome Sequencing Center for Infectious Disease"/>
            <person name="Wu L."/>
            <person name="Ma J."/>
        </authorList>
    </citation>
    <scope>NUCLEOTIDE SEQUENCE [LARGE SCALE GENOMIC DNA]</scope>
    <source>
        <strain evidence="3">CGMCC 1.12851</strain>
    </source>
</reference>
<evidence type="ECO:0000313" key="3">
    <source>
        <dbReference type="Proteomes" id="UP000614261"/>
    </source>
</evidence>
<sequence length="47" mass="5269">MADTPTPPPAQSQPRTDEERKARLAANLRANLKRRKAQARAMDDPRA</sequence>
<dbReference type="Proteomes" id="UP000614261">
    <property type="component" value="Unassembled WGS sequence"/>
</dbReference>
<dbReference type="RefSeq" id="WP_188512718.1">
    <property type="nucleotide sequence ID" value="NZ_BMGD01000001.1"/>
</dbReference>
<protein>
    <submittedName>
        <fullName evidence="2">Uncharacterized protein</fullName>
    </submittedName>
</protein>
<accession>A0ABQ1IXM3</accession>
<comment type="caution">
    <text evidence="2">The sequence shown here is derived from an EMBL/GenBank/DDBJ whole genome shotgun (WGS) entry which is preliminary data.</text>
</comment>
<feature type="compositionally biased region" description="Pro residues" evidence="1">
    <location>
        <begin position="1"/>
        <end position="11"/>
    </location>
</feature>
<dbReference type="EMBL" id="BMGD01000001">
    <property type="protein sequence ID" value="GGB52930.1"/>
    <property type="molecule type" value="Genomic_DNA"/>
</dbReference>
<evidence type="ECO:0000256" key="1">
    <source>
        <dbReference type="SAM" id="MobiDB-lite"/>
    </source>
</evidence>
<proteinExistence type="predicted"/>
<organism evidence="2 3">
    <name type="scientific">Blastomonas aquatica</name>
    <dbReference type="NCBI Taxonomy" id="1510276"/>
    <lineage>
        <taxon>Bacteria</taxon>
        <taxon>Pseudomonadati</taxon>
        <taxon>Pseudomonadota</taxon>
        <taxon>Alphaproteobacteria</taxon>
        <taxon>Sphingomonadales</taxon>
        <taxon>Sphingomonadaceae</taxon>
        <taxon>Blastomonas</taxon>
    </lineage>
</organism>
<feature type="region of interest" description="Disordered" evidence="1">
    <location>
        <begin position="1"/>
        <end position="20"/>
    </location>
</feature>
<feature type="region of interest" description="Disordered" evidence="1">
    <location>
        <begin position="27"/>
        <end position="47"/>
    </location>
</feature>